<reference evidence="2 3" key="1">
    <citation type="journal article" date="2018" name="Front. Plant Sci.">
        <title>Red Clover (Trifolium pratense) and Zigzag Clover (T. medium) - A Picture of Genomic Similarities and Differences.</title>
        <authorList>
            <person name="Dluhosova J."/>
            <person name="Istvanek J."/>
            <person name="Nedelnik J."/>
            <person name="Repkova J."/>
        </authorList>
    </citation>
    <scope>NUCLEOTIDE SEQUENCE [LARGE SCALE GENOMIC DNA]</scope>
    <source>
        <strain evidence="3">cv. 10/8</strain>
        <tissue evidence="2">Leaf</tissue>
    </source>
</reference>
<dbReference type="Proteomes" id="UP000265520">
    <property type="component" value="Unassembled WGS sequence"/>
</dbReference>
<evidence type="ECO:0000313" key="3">
    <source>
        <dbReference type="Proteomes" id="UP000265520"/>
    </source>
</evidence>
<protein>
    <submittedName>
        <fullName evidence="2">Uncharacterized protein</fullName>
    </submittedName>
</protein>
<proteinExistence type="predicted"/>
<feature type="non-terminal residue" evidence="2">
    <location>
        <position position="40"/>
    </location>
</feature>
<feature type="region of interest" description="Disordered" evidence="1">
    <location>
        <begin position="20"/>
        <end position="40"/>
    </location>
</feature>
<evidence type="ECO:0000256" key="1">
    <source>
        <dbReference type="SAM" id="MobiDB-lite"/>
    </source>
</evidence>
<comment type="caution">
    <text evidence="2">The sequence shown here is derived from an EMBL/GenBank/DDBJ whole genome shotgun (WGS) entry which is preliminary data.</text>
</comment>
<keyword evidence="3" id="KW-1185">Reference proteome</keyword>
<dbReference type="EMBL" id="LXQA010862316">
    <property type="protein sequence ID" value="MCI74506.1"/>
    <property type="molecule type" value="Genomic_DNA"/>
</dbReference>
<sequence>MPGLDPNVACHQLTIDPDASDVVQRRRRQCPKKAETAEKA</sequence>
<accession>A0A392UPW3</accession>
<name>A0A392UPW3_9FABA</name>
<evidence type="ECO:0000313" key="2">
    <source>
        <dbReference type="EMBL" id="MCI74506.1"/>
    </source>
</evidence>
<dbReference type="AlphaFoldDB" id="A0A392UPW3"/>
<organism evidence="2 3">
    <name type="scientific">Trifolium medium</name>
    <dbReference type="NCBI Taxonomy" id="97028"/>
    <lineage>
        <taxon>Eukaryota</taxon>
        <taxon>Viridiplantae</taxon>
        <taxon>Streptophyta</taxon>
        <taxon>Embryophyta</taxon>
        <taxon>Tracheophyta</taxon>
        <taxon>Spermatophyta</taxon>
        <taxon>Magnoliopsida</taxon>
        <taxon>eudicotyledons</taxon>
        <taxon>Gunneridae</taxon>
        <taxon>Pentapetalae</taxon>
        <taxon>rosids</taxon>
        <taxon>fabids</taxon>
        <taxon>Fabales</taxon>
        <taxon>Fabaceae</taxon>
        <taxon>Papilionoideae</taxon>
        <taxon>50 kb inversion clade</taxon>
        <taxon>NPAAA clade</taxon>
        <taxon>Hologalegina</taxon>
        <taxon>IRL clade</taxon>
        <taxon>Trifolieae</taxon>
        <taxon>Trifolium</taxon>
    </lineage>
</organism>